<evidence type="ECO:0000256" key="1">
    <source>
        <dbReference type="ARBA" id="ARBA00003134"/>
    </source>
</evidence>
<proteinExistence type="inferred from homology"/>
<keyword evidence="5 8" id="KW-0689">Ribosomal protein</keyword>
<keyword evidence="11" id="KW-1185">Reference proteome</keyword>
<dbReference type="Gene3D" id="1.20.58.110">
    <property type="entry name" value="Ribosomal protein S20"/>
    <property type="match status" value="1"/>
</dbReference>
<dbReference type="InterPro" id="IPR036510">
    <property type="entry name" value="Ribosomal_bS20_sf"/>
</dbReference>
<dbReference type="NCBIfam" id="TIGR00029">
    <property type="entry name" value="S20"/>
    <property type="match status" value="1"/>
</dbReference>
<keyword evidence="4 8" id="KW-0694">RNA-binding</keyword>
<dbReference type="GO" id="GO:0070181">
    <property type="term" value="F:small ribosomal subunit rRNA binding"/>
    <property type="evidence" value="ECO:0007669"/>
    <property type="project" value="TreeGrafter"/>
</dbReference>
<dbReference type="EMBL" id="CP017717">
    <property type="protein sequence ID" value="AQZ65696.1"/>
    <property type="molecule type" value="Genomic_DNA"/>
</dbReference>
<dbReference type="InterPro" id="IPR002583">
    <property type="entry name" value="Ribosomal_bS20"/>
</dbReference>
<dbReference type="GO" id="GO:0006412">
    <property type="term" value="P:translation"/>
    <property type="evidence" value="ECO:0007669"/>
    <property type="project" value="UniProtKB-UniRule"/>
</dbReference>
<name>A0A1V0A657_9ACTN</name>
<evidence type="ECO:0000256" key="8">
    <source>
        <dbReference type="HAMAP-Rule" id="MF_00500"/>
    </source>
</evidence>
<dbReference type="GO" id="GO:0015935">
    <property type="term" value="C:small ribosomal subunit"/>
    <property type="evidence" value="ECO:0007669"/>
    <property type="project" value="TreeGrafter"/>
</dbReference>
<sequence length="90" mass="9763">MANIKSQIKRNKQNEKARLRNKAVKSSLKTAVRKFREAAEQGDVEQATALQRAAARQLDKAVSKGVIHKNQAANRKSAIAKQAAALAAAK</sequence>
<dbReference type="FunFam" id="1.20.58.110:FF:000001">
    <property type="entry name" value="30S ribosomal protein S20"/>
    <property type="match status" value="1"/>
</dbReference>
<dbReference type="Pfam" id="PF01649">
    <property type="entry name" value="Ribosomal_S20p"/>
    <property type="match status" value="1"/>
</dbReference>
<comment type="function">
    <text evidence="1 8">Binds directly to 16S ribosomal RNA.</text>
</comment>
<evidence type="ECO:0000313" key="10">
    <source>
        <dbReference type="EMBL" id="AQZ65696.1"/>
    </source>
</evidence>
<dbReference type="RefSeq" id="WP_080041962.1">
    <property type="nucleotide sequence ID" value="NZ_CP017717.1"/>
</dbReference>
<organism evidence="10 11">
    <name type="scientific">[Actinomadura] parvosata subsp. kistnae</name>
    <dbReference type="NCBI Taxonomy" id="1909395"/>
    <lineage>
        <taxon>Bacteria</taxon>
        <taxon>Bacillati</taxon>
        <taxon>Actinomycetota</taxon>
        <taxon>Actinomycetes</taxon>
        <taxon>Streptosporangiales</taxon>
        <taxon>Streptosporangiaceae</taxon>
        <taxon>Nonomuraea</taxon>
    </lineage>
</organism>
<dbReference type="STRING" id="1909395.BKM31_33340"/>
<evidence type="ECO:0000313" key="11">
    <source>
        <dbReference type="Proteomes" id="UP000190797"/>
    </source>
</evidence>
<accession>A0A1V0A657</accession>
<evidence type="ECO:0000256" key="5">
    <source>
        <dbReference type="ARBA" id="ARBA00022980"/>
    </source>
</evidence>
<evidence type="ECO:0000256" key="6">
    <source>
        <dbReference type="ARBA" id="ARBA00023274"/>
    </source>
</evidence>
<dbReference type="HAMAP" id="MF_00500">
    <property type="entry name" value="Ribosomal_bS20"/>
    <property type="match status" value="1"/>
</dbReference>
<dbReference type="KEGG" id="noa:BKM31_33340"/>
<evidence type="ECO:0000256" key="4">
    <source>
        <dbReference type="ARBA" id="ARBA00022884"/>
    </source>
</evidence>
<keyword evidence="6 8" id="KW-0687">Ribonucleoprotein</keyword>
<comment type="similarity">
    <text evidence="2 8">Belongs to the bacterial ribosomal protein bS20 family.</text>
</comment>
<gene>
    <name evidence="8" type="primary">rpsT</name>
    <name evidence="10" type="ORF">BKM31_33340</name>
</gene>
<evidence type="ECO:0000256" key="7">
    <source>
        <dbReference type="ARBA" id="ARBA00035136"/>
    </source>
</evidence>
<dbReference type="OrthoDB" id="9807974at2"/>
<reference evidence="11" key="1">
    <citation type="journal article" date="2017" name="Med. Chem. Commun.">
        <title>Nonomuraea sp. ATCC 55076 harbours the largest actinomycete chromosome to date and the kistamicin biosynthetic gene cluster.</title>
        <authorList>
            <person name="Nazari B."/>
            <person name="Forneris C.C."/>
            <person name="Gibson M.I."/>
            <person name="Moon K."/>
            <person name="Schramma K.R."/>
            <person name="Seyedsayamdost M.R."/>
        </authorList>
    </citation>
    <scope>NUCLEOTIDE SEQUENCE [LARGE SCALE GENOMIC DNA]</scope>
    <source>
        <strain evidence="11">ATCC 55076</strain>
    </source>
</reference>
<dbReference type="Proteomes" id="UP000190797">
    <property type="component" value="Chromosome"/>
</dbReference>
<protein>
    <recommendedName>
        <fullName evidence="7 8">Small ribosomal subunit protein bS20</fullName>
    </recommendedName>
</protein>
<evidence type="ECO:0000256" key="9">
    <source>
        <dbReference type="SAM" id="MobiDB-lite"/>
    </source>
</evidence>
<dbReference type="SUPFAM" id="SSF46992">
    <property type="entry name" value="Ribosomal protein S20"/>
    <property type="match status" value="1"/>
</dbReference>
<feature type="region of interest" description="Disordered" evidence="9">
    <location>
        <begin position="1"/>
        <end position="25"/>
    </location>
</feature>
<dbReference type="AlphaFoldDB" id="A0A1V0A657"/>
<dbReference type="PANTHER" id="PTHR33398">
    <property type="entry name" value="30S RIBOSOMAL PROTEIN S20"/>
    <property type="match status" value="1"/>
</dbReference>
<dbReference type="PANTHER" id="PTHR33398:SF1">
    <property type="entry name" value="SMALL RIBOSOMAL SUBUNIT PROTEIN BS20C"/>
    <property type="match status" value="1"/>
</dbReference>
<dbReference type="GO" id="GO:0005829">
    <property type="term" value="C:cytosol"/>
    <property type="evidence" value="ECO:0007669"/>
    <property type="project" value="TreeGrafter"/>
</dbReference>
<dbReference type="GO" id="GO:0003735">
    <property type="term" value="F:structural constituent of ribosome"/>
    <property type="evidence" value="ECO:0007669"/>
    <property type="project" value="InterPro"/>
</dbReference>
<evidence type="ECO:0000256" key="2">
    <source>
        <dbReference type="ARBA" id="ARBA00007634"/>
    </source>
</evidence>
<keyword evidence="3 8" id="KW-0699">rRNA-binding</keyword>
<evidence type="ECO:0000256" key="3">
    <source>
        <dbReference type="ARBA" id="ARBA00022730"/>
    </source>
</evidence>